<dbReference type="CDD" id="cd06171">
    <property type="entry name" value="Sigma70_r4"/>
    <property type="match status" value="1"/>
</dbReference>
<keyword evidence="9" id="KW-1185">Reference proteome</keyword>
<keyword evidence="4" id="KW-0238">DNA-binding</keyword>
<evidence type="ECO:0000259" key="7">
    <source>
        <dbReference type="Pfam" id="PF08281"/>
    </source>
</evidence>
<dbReference type="SUPFAM" id="SSF88659">
    <property type="entry name" value="Sigma3 and sigma4 domains of RNA polymerase sigma factors"/>
    <property type="match status" value="1"/>
</dbReference>
<dbReference type="InterPro" id="IPR013324">
    <property type="entry name" value="RNA_pol_sigma_r3/r4-like"/>
</dbReference>
<sequence>MNSEDRRQRFEAVAPAVIDAVRRFLARRTDPSTADDVLQDTLLVCWRRFDEILPVRPPSQGGTAPDAVLPWAYGVARNCLANAERSRRRQGRLLARVWRLDRPAEVVPAPDGPDDELTAALDALRAEDAELLRLWAWEELSPAEIAVVLGISPNAASIRLHRAKQNLREELRKTGDAAGHEESTEGSRP</sequence>
<organism evidence="8 9">
    <name type="scientific">Paractinoplanes aksuensis</name>
    <dbReference type="NCBI Taxonomy" id="2939490"/>
    <lineage>
        <taxon>Bacteria</taxon>
        <taxon>Bacillati</taxon>
        <taxon>Actinomycetota</taxon>
        <taxon>Actinomycetes</taxon>
        <taxon>Micromonosporales</taxon>
        <taxon>Micromonosporaceae</taxon>
        <taxon>Paractinoplanes</taxon>
    </lineage>
</organism>
<dbReference type="InterPro" id="IPR014284">
    <property type="entry name" value="RNA_pol_sigma-70_dom"/>
</dbReference>
<evidence type="ECO:0000256" key="2">
    <source>
        <dbReference type="ARBA" id="ARBA00023015"/>
    </source>
</evidence>
<evidence type="ECO:0000313" key="8">
    <source>
        <dbReference type="EMBL" id="MCO8270184.1"/>
    </source>
</evidence>
<evidence type="ECO:0000256" key="5">
    <source>
        <dbReference type="ARBA" id="ARBA00023163"/>
    </source>
</evidence>
<evidence type="ECO:0000313" key="9">
    <source>
        <dbReference type="Proteomes" id="UP001523369"/>
    </source>
</evidence>
<evidence type="ECO:0000256" key="6">
    <source>
        <dbReference type="SAM" id="MobiDB-lite"/>
    </source>
</evidence>
<proteinExistence type="inferred from homology"/>
<feature type="domain" description="RNA polymerase sigma factor 70 region 4 type 2" evidence="7">
    <location>
        <begin position="115"/>
        <end position="167"/>
    </location>
</feature>
<evidence type="ECO:0000256" key="4">
    <source>
        <dbReference type="ARBA" id="ARBA00023125"/>
    </source>
</evidence>
<reference evidence="8 9" key="1">
    <citation type="submission" date="2022-06" db="EMBL/GenBank/DDBJ databases">
        <title>New Species of the Genus Actinoplanes, ActinopZanes ferrugineus.</title>
        <authorList>
            <person name="Ding P."/>
        </authorList>
    </citation>
    <scope>NUCLEOTIDE SEQUENCE [LARGE SCALE GENOMIC DNA]</scope>
    <source>
        <strain evidence="8 9">TRM88003</strain>
    </source>
</reference>
<dbReference type="Pfam" id="PF08281">
    <property type="entry name" value="Sigma70_r4_2"/>
    <property type="match status" value="1"/>
</dbReference>
<dbReference type="InterPro" id="IPR013325">
    <property type="entry name" value="RNA_pol_sigma_r2"/>
</dbReference>
<accession>A0ABT1DH88</accession>
<dbReference type="PANTHER" id="PTHR43133:SF8">
    <property type="entry name" value="RNA POLYMERASE SIGMA FACTOR HI_1459-RELATED"/>
    <property type="match status" value="1"/>
</dbReference>
<dbReference type="InterPro" id="IPR036388">
    <property type="entry name" value="WH-like_DNA-bd_sf"/>
</dbReference>
<protein>
    <submittedName>
        <fullName evidence="8">Sigma-70 family RNA polymerase sigma factor</fullName>
    </submittedName>
</protein>
<name>A0ABT1DH88_9ACTN</name>
<comment type="caution">
    <text evidence="8">The sequence shown here is derived from an EMBL/GenBank/DDBJ whole genome shotgun (WGS) entry which is preliminary data.</text>
</comment>
<dbReference type="SUPFAM" id="SSF88946">
    <property type="entry name" value="Sigma2 domain of RNA polymerase sigma factors"/>
    <property type="match status" value="1"/>
</dbReference>
<gene>
    <name evidence="8" type="ORF">M1L60_06205</name>
</gene>
<dbReference type="RefSeq" id="WP_253236307.1">
    <property type="nucleotide sequence ID" value="NZ_JAMYJR010000003.1"/>
</dbReference>
<evidence type="ECO:0000256" key="1">
    <source>
        <dbReference type="ARBA" id="ARBA00010641"/>
    </source>
</evidence>
<dbReference type="Proteomes" id="UP001523369">
    <property type="component" value="Unassembled WGS sequence"/>
</dbReference>
<dbReference type="InterPro" id="IPR039425">
    <property type="entry name" value="RNA_pol_sigma-70-like"/>
</dbReference>
<dbReference type="PANTHER" id="PTHR43133">
    <property type="entry name" value="RNA POLYMERASE ECF-TYPE SIGMA FACTO"/>
    <property type="match status" value="1"/>
</dbReference>
<keyword evidence="5" id="KW-0804">Transcription</keyword>
<dbReference type="EMBL" id="JAMYJR010000003">
    <property type="protein sequence ID" value="MCO8270184.1"/>
    <property type="molecule type" value="Genomic_DNA"/>
</dbReference>
<keyword evidence="3" id="KW-0731">Sigma factor</keyword>
<dbReference type="InterPro" id="IPR013249">
    <property type="entry name" value="RNA_pol_sigma70_r4_t2"/>
</dbReference>
<keyword evidence="2" id="KW-0805">Transcription regulation</keyword>
<evidence type="ECO:0000256" key="3">
    <source>
        <dbReference type="ARBA" id="ARBA00023082"/>
    </source>
</evidence>
<feature type="region of interest" description="Disordered" evidence="6">
    <location>
        <begin position="169"/>
        <end position="189"/>
    </location>
</feature>
<dbReference type="Gene3D" id="1.10.1740.10">
    <property type="match status" value="1"/>
</dbReference>
<dbReference type="NCBIfam" id="TIGR02937">
    <property type="entry name" value="sigma70-ECF"/>
    <property type="match status" value="1"/>
</dbReference>
<dbReference type="Gene3D" id="1.10.10.10">
    <property type="entry name" value="Winged helix-like DNA-binding domain superfamily/Winged helix DNA-binding domain"/>
    <property type="match status" value="1"/>
</dbReference>
<comment type="similarity">
    <text evidence="1">Belongs to the sigma-70 factor family. ECF subfamily.</text>
</comment>